<protein>
    <recommendedName>
        <fullName evidence="6">MPN domain-containing protein</fullName>
    </recommendedName>
</protein>
<proteinExistence type="predicted"/>
<keyword evidence="8" id="KW-1185">Reference proteome</keyword>
<comment type="caution">
    <text evidence="7">The sequence shown here is derived from an EMBL/GenBank/DDBJ whole genome shotgun (WGS) entry which is preliminary data.</text>
</comment>
<evidence type="ECO:0000313" key="7">
    <source>
        <dbReference type="EMBL" id="OIN56868.1"/>
    </source>
</evidence>
<dbReference type="CDD" id="cd08071">
    <property type="entry name" value="MPN_DUF2466"/>
    <property type="match status" value="1"/>
</dbReference>
<dbReference type="InterPro" id="IPR001405">
    <property type="entry name" value="UPF0758"/>
</dbReference>
<keyword evidence="4" id="KW-0862">Zinc</keyword>
<keyword evidence="3" id="KW-0378">Hydrolase</keyword>
<evidence type="ECO:0000256" key="3">
    <source>
        <dbReference type="ARBA" id="ARBA00022801"/>
    </source>
</evidence>
<dbReference type="AlphaFoldDB" id="A0A1S2VG39"/>
<gene>
    <name evidence="7" type="ORF">BLX24_22660</name>
</gene>
<dbReference type="GO" id="GO:0046872">
    <property type="term" value="F:metal ion binding"/>
    <property type="evidence" value="ECO:0007669"/>
    <property type="project" value="UniProtKB-KW"/>
</dbReference>
<feature type="domain" description="MPN" evidence="6">
    <location>
        <begin position="25"/>
        <end position="150"/>
    </location>
</feature>
<keyword evidence="5" id="KW-0482">Metalloprotease</keyword>
<dbReference type="InterPro" id="IPR025657">
    <property type="entry name" value="RadC_JAB"/>
</dbReference>
<evidence type="ECO:0000259" key="6">
    <source>
        <dbReference type="PROSITE" id="PS50249"/>
    </source>
</evidence>
<accession>A0A1S2VG39</accession>
<evidence type="ECO:0000256" key="1">
    <source>
        <dbReference type="ARBA" id="ARBA00022670"/>
    </source>
</evidence>
<dbReference type="GO" id="GO:0006508">
    <property type="term" value="P:proteolysis"/>
    <property type="evidence" value="ECO:0007669"/>
    <property type="project" value="UniProtKB-KW"/>
</dbReference>
<dbReference type="Pfam" id="PF04002">
    <property type="entry name" value="RadC"/>
    <property type="match status" value="1"/>
</dbReference>
<name>A0A1S2VG39_9BACT</name>
<dbReference type="PANTHER" id="PTHR30471:SF3">
    <property type="entry name" value="UPF0758 PROTEIN YEES-RELATED"/>
    <property type="match status" value="1"/>
</dbReference>
<evidence type="ECO:0000313" key="8">
    <source>
        <dbReference type="Proteomes" id="UP000181790"/>
    </source>
</evidence>
<evidence type="ECO:0000256" key="2">
    <source>
        <dbReference type="ARBA" id="ARBA00022723"/>
    </source>
</evidence>
<organism evidence="7 8">
    <name type="scientific">Arsenicibacter rosenii</name>
    <dbReference type="NCBI Taxonomy" id="1750698"/>
    <lineage>
        <taxon>Bacteria</taxon>
        <taxon>Pseudomonadati</taxon>
        <taxon>Bacteroidota</taxon>
        <taxon>Cytophagia</taxon>
        <taxon>Cytophagales</taxon>
        <taxon>Spirosomataceae</taxon>
        <taxon>Arsenicibacter</taxon>
    </lineage>
</organism>
<dbReference type="PROSITE" id="PS50249">
    <property type="entry name" value="MPN"/>
    <property type="match status" value="1"/>
</dbReference>
<dbReference type="SUPFAM" id="SSF102712">
    <property type="entry name" value="JAB1/MPN domain"/>
    <property type="match status" value="1"/>
</dbReference>
<keyword evidence="1" id="KW-0645">Protease</keyword>
<sequence length="150" mass="16685">MEKILGVGEITVRYCPDLTRPRIRIVSSVSAYEVISTHWVKDAIAHREDFCILCLNRANEVIGYYRVSQGGVSGTVADPKIIFQVALGCHASGIILAHNHPSCNLQPSQADKDLTYKLKQVGKFLDCPVLDHIILTPDQRYFSFADEGIL</sequence>
<dbReference type="Gene3D" id="3.40.140.10">
    <property type="entry name" value="Cytidine Deaminase, domain 2"/>
    <property type="match status" value="1"/>
</dbReference>
<reference evidence="7 8" key="1">
    <citation type="submission" date="2016-10" db="EMBL/GenBank/DDBJ databases">
        <title>Arsenicibacter rosenii gen. nov., sp. nov., an efficient arsenic-methylating bacterium isolated from an arsenic-contaminated paddy soil.</title>
        <authorList>
            <person name="Huang K."/>
        </authorList>
    </citation>
    <scope>NUCLEOTIDE SEQUENCE [LARGE SCALE GENOMIC DNA]</scope>
    <source>
        <strain evidence="7 8">SM-1</strain>
    </source>
</reference>
<dbReference type="GO" id="GO:0008237">
    <property type="term" value="F:metallopeptidase activity"/>
    <property type="evidence" value="ECO:0007669"/>
    <property type="project" value="UniProtKB-KW"/>
</dbReference>
<keyword evidence="2" id="KW-0479">Metal-binding</keyword>
<dbReference type="InterPro" id="IPR037518">
    <property type="entry name" value="MPN"/>
</dbReference>
<dbReference type="PANTHER" id="PTHR30471">
    <property type="entry name" value="DNA REPAIR PROTEIN RADC"/>
    <property type="match status" value="1"/>
</dbReference>
<dbReference type="Proteomes" id="UP000181790">
    <property type="component" value="Unassembled WGS sequence"/>
</dbReference>
<evidence type="ECO:0000256" key="5">
    <source>
        <dbReference type="ARBA" id="ARBA00023049"/>
    </source>
</evidence>
<evidence type="ECO:0000256" key="4">
    <source>
        <dbReference type="ARBA" id="ARBA00022833"/>
    </source>
</evidence>
<dbReference type="EMBL" id="MORL01000018">
    <property type="protein sequence ID" value="OIN56868.1"/>
    <property type="molecule type" value="Genomic_DNA"/>
</dbReference>